<dbReference type="Pfam" id="PF19611">
    <property type="entry name" value="DUF6116"/>
    <property type="match status" value="1"/>
</dbReference>
<dbReference type="RefSeq" id="WP_117202313.1">
    <property type="nucleotide sequence ID" value="NZ_JBHTBK010000009.1"/>
</dbReference>
<dbReference type="EMBL" id="QVPD01000004">
    <property type="protein sequence ID" value="RFP61286.1"/>
    <property type="molecule type" value="Genomic_DNA"/>
</dbReference>
<evidence type="ECO:0000313" key="2">
    <source>
        <dbReference type="Proteomes" id="UP000262917"/>
    </source>
</evidence>
<proteinExistence type="predicted"/>
<organism evidence="1 2">
    <name type="scientific">Cognatiluteimonas weifangensis</name>
    <dbReference type="NCBI Taxonomy" id="2303539"/>
    <lineage>
        <taxon>Bacteria</taxon>
        <taxon>Pseudomonadati</taxon>
        <taxon>Pseudomonadota</taxon>
        <taxon>Gammaproteobacteria</taxon>
        <taxon>Lysobacterales</taxon>
        <taxon>Lysobacteraceae</taxon>
        <taxon>Cognatiluteimonas</taxon>
    </lineage>
</organism>
<comment type="caution">
    <text evidence="1">The sequence shown here is derived from an EMBL/GenBank/DDBJ whole genome shotgun (WGS) entry which is preliminary data.</text>
</comment>
<protein>
    <submittedName>
        <fullName evidence="1">Uncharacterized protein</fullName>
    </submittedName>
</protein>
<evidence type="ECO:0000313" key="1">
    <source>
        <dbReference type="EMBL" id="RFP61286.1"/>
    </source>
</evidence>
<dbReference type="Proteomes" id="UP000262917">
    <property type="component" value="Unassembled WGS sequence"/>
</dbReference>
<sequence>MVNPLLAPVLRWFARLSYPRLFLLGAGLFVADVLVPDLIPFADELLLGLGTLLLANRKRRKPGAPAGPGDGASPRR</sequence>
<dbReference type="InterPro" id="IPR046119">
    <property type="entry name" value="DUF6116"/>
</dbReference>
<dbReference type="OrthoDB" id="5741597at2"/>
<reference evidence="1 2" key="1">
    <citation type="submission" date="2018-08" db="EMBL/GenBank/DDBJ databases">
        <title>Lysobacter weifangensis sp. nov., a new member of the family 'Xanthomonadaceae', isolated from soil in a farmland.</title>
        <authorList>
            <person name="Zhao H."/>
        </authorList>
    </citation>
    <scope>NUCLEOTIDE SEQUENCE [LARGE SCALE GENOMIC DNA]</scope>
    <source>
        <strain evidence="1 2">WF-2</strain>
    </source>
</reference>
<accession>A0A372DP10</accession>
<keyword evidence="2" id="KW-1185">Reference proteome</keyword>
<name>A0A372DP10_9GAMM</name>
<dbReference type="AlphaFoldDB" id="A0A372DP10"/>
<gene>
    <name evidence="1" type="ORF">D0Y53_04875</name>
</gene>